<organism evidence="2 3">
    <name type="scientific">Puccinia graminis f. sp. tritici</name>
    <dbReference type="NCBI Taxonomy" id="56615"/>
    <lineage>
        <taxon>Eukaryota</taxon>
        <taxon>Fungi</taxon>
        <taxon>Dikarya</taxon>
        <taxon>Basidiomycota</taxon>
        <taxon>Pucciniomycotina</taxon>
        <taxon>Pucciniomycetes</taxon>
        <taxon>Pucciniales</taxon>
        <taxon>Pucciniaceae</taxon>
        <taxon>Puccinia</taxon>
    </lineage>
</organism>
<evidence type="ECO:0000256" key="1">
    <source>
        <dbReference type="SAM" id="MobiDB-lite"/>
    </source>
</evidence>
<comment type="caution">
    <text evidence="2">The sequence shown here is derived from an EMBL/GenBank/DDBJ whole genome shotgun (WGS) entry which is preliminary data.</text>
</comment>
<proteinExistence type="predicted"/>
<protein>
    <submittedName>
        <fullName evidence="2">Uncharacterized protein</fullName>
    </submittedName>
</protein>
<feature type="region of interest" description="Disordered" evidence="1">
    <location>
        <begin position="61"/>
        <end position="173"/>
    </location>
</feature>
<feature type="compositionally biased region" description="Polar residues" evidence="1">
    <location>
        <begin position="77"/>
        <end position="89"/>
    </location>
</feature>
<dbReference type="EMBL" id="VDEP01000134">
    <property type="protein sequence ID" value="KAA1129764.1"/>
    <property type="molecule type" value="Genomic_DNA"/>
</dbReference>
<accession>A0A5B0RYW3</accession>
<name>A0A5B0RYW3_PUCGR</name>
<gene>
    <name evidence="2" type="ORF">PGTUg99_000278</name>
</gene>
<feature type="compositionally biased region" description="Acidic residues" evidence="1">
    <location>
        <begin position="105"/>
        <end position="138"/>
    </location>
</feature>
<dbReference type="Proteomes" id="UP000325313">
    <property type="component" value="Unassembled WGS sequence"/>
</dbReference>
<sequence length="173" mass="19072">MLSVYCRPLLMMGTLSLPPLLRPLSIRKPNHELCPGLTQSIVLKSCHLHTLLSRVNSPFSAAQVTPTPAPKSKLPTVPQSEADLSNNPKVPSKAKDLALPAPSAEGDEDEEEGSKEEEDGSEEEEDGSEMEEELMSEEDPNRSETDEEEEERALRSKENPCVDVSARVPRKKK</sequence>
<evidence type="ECO:0000313" key="3">
    <source>
        <dbReference type="Proteomes" id="UP000325313"/>
    </source>
</evidence>
<reference evidence="2 3" key="1">
    <citation type="submission" date="2019-05" db="EMBL/GenBank/DDBJ databases">
        <title>Emergence of the Ug99 lineage of the wheat stem rust pathogen through somatic hybridization.</title>
        <authorList>
            <person name="Li F."/>
            <person name="Upadhyaya N.M."/>
            <person name="Sperschneider J."/>
            <person name="Matny O."/>
            <person name="Nguyen-Phuc H."/>
            <person name="Mago R."/>
            <person name="Raley C."/>
            <person name="Miller M.E."/>
            <person name="Silverstein K.A.T."/>
            <person name="Henningsen E."/>
            <person name="Hirsch C.D."/>
            <person name="Visser B."/>
            <person name="Pretorius Z.A."/>
            <person name="Steffenson B.J."/>
            <person name="Schwessinger B."/>
            <person name="Dodds P.N."/>
            <person name="Figueroa M."/>
        </authorList>
    </citation>
    <scope>NUCLEOTIDE SEQUENCE [LARGE SCALE GENOMIC DNA]</scope>
    <source>
        <strain evidence="2 3">Ug99</strain>
    </source>
</reference>
<dbReference type="AlphaFoldDB" id="A0A5B0RYW3"/>
<evidence type="ECO:0000313" key="2">
    <source>
        <dbReference type="EMBL" id="KAA1129764.1"/>
    </source>
</evidence>